<evidence type="ECO:0008006" key="6">
    <source>
        <dbReference type="Google" id="ProtNLM"/>
    </source>
</evidence>
<organism evidence="4 5">
    <name type="scientific">Riccia fluitans</name>
    <dbReference type="NCBI Taxonomy" id="41844"/>
    <lineage>
        <taxon>Eukaryota</taxon>
        <taxon>Viridiplantae</taxon>
        <taxon>Streptophyta</taxon>
        <taxon>Embryophyta</taxon>
        <taxon>Marchantiophyta</taxon>
        <taxon>Marchantiopsida</taxon>
        <taxon>Marchantiidae</taxon>
        <taxon>Marchantiales</taxon>
        <taxon>Ricciaceae</taxon>
        <taxon>Riccia</taxon>
    </lineage>
</organism>
<dbReference type="InterPro" id="IPR056583">
    <property type="entry name" value="EDRF1_TPR"/>
</dbReference>
<keyword evidence="5" id="KW-1185">Reference proteome</keyword>
<feature type="compositionally biased region" description="Low complexity" evidence="1">
    <location>
        <begin position="973"/>
        <end position="988"/>
    </location>
</feature>
<feature type="region of interest" description="Disordered" evidence="1">
    <location>
        <begin position="202"/>
        <end position="225"/>
    </location>
</feature>
<dbReference type="PANTHER" id="PTHR15000:SF1">
    <property type="entry name" value="ERYTHROID DIFFERENTIATION-RELATED FACTOR 1"/>
    <property type="match status" value="1"/>
</dbReference>
<evidence type="ECO:0000313" key="5">
    <source>
        <dbReference type="Proteomes" id="UP001605036"/>
    </source>
</evidence>
<dbReference type="Pfam" id="PF23788">
    <property type="entry name" value="EDRF1_N"/>
    <property type="match status" value="1"/>
</dbReference>
<evidence type="ECO:0000256" key="1">
    <source>
        <dbReference type="SAM" id="MobiDB-lite"/>
    </source>
</evidence>
<feature type="region of interest" description="Disordered" evidence="1">
    <location>
        <begin position="973"/>
        <end position="1076"/>
    </location>
</feature>
<gene>
    <name evidence="4" type="ORF">R1flu_019685</name>
</gene>
<comment type="caution">
    <text evidence="4">The sequence shown here is derived from an EMBL/GenBank/DDBJ whole genome shotgun (WGS) entry which is preliminary data.</text>
</comment>
<dbReference type="PANTHER" id="PTHR15000">
    <property type="entry name" value="ERYTHROID DIFFERENTIATION-RELATED FACTOR 1"/>
    <property type="match status" value="1"/>
</dbReference>
<feature type="compositionally biased region" description="Basic residues" evidence="1">
    <location>
        <begin position="283"/>
        <end position="292"/>
    </location>
</feature>
<feature type="compositionally biased region" description="Low complexity" evidence="1">
    <location>
        <begin position="250"/>
        <end position="263"/>
    </location>
</feature>
<evidence type="ECO:0000259" key="2">
    <source>
        <dbReference type="Pfam" id="PF23723"/>
    </source>
</evidence>
<proteinExistence type="predicted"/>
<feature type="compositionally biased region" description="Basic and acidic residues" evidence="1">
    <location>
        <begin position="1028"/>
        <end position="1037"/>
    </location>
</feature>
<evidence type="ECO:0000259" key="3">
    <source>
        <dbReference type="Pfam" id="PF23788"/>
    </source>
</evidence>
<dbReference type="EMBL" id="JBHFFA010000001">
    <property type="protein sequence ID" value="KAL2651557.1"/>
    <property type="molecule type" value="Genomic_DNA"/>
</dbReference>
<accession>A0ABD1ZJD2</accession>
<feature type="compositionally biased region" description="Polar residues" evidence="1">
    <location>
        <begin position="636"/>
        <end position="659"/>
    </location>
</feature>
<name>A0ABD1ZJD2_9MARC</name>
<feature type="domain" description="EDRF1 TPR repeats region" evidence="2">
    <location>
        <begin position="1147"/>
        <end position="1483"/>
    </location>
</feature>
<dbReference type="Pfam" id="PF23723">
    <property type="entry name" value="TPR_EDRF1"/>
    <property type="match status" value="1"/>
</dbReference>
<sequence length="1531" mass="167848">MEAPTITDRQQQVWPLRDYPPQMQLGQVQVLVPDAFVASMQVQQQSEPLQLGFMCGSLPVPTCSAADVSDITISRDAKTEAALIPAVSLQSERAAAPRYRVLPTETDLNTPPPDSFQAEPNFPVSASHEAAAGSCKGWGGVYLGQPVARKCETLAVNALSGYGDDIDVIAPIDVLKQIFKTPYSKARISVAVHRIGRTLILNSGPDDWMEDRPGAKIGRKKKSSAKSMESSLFSKFVQHSMNGNSCDAESSSQSESQDSQSTSGFEEIVDHDVHSQSRSRMAAQRKGKQRVSLGHHCRRNRVGGGARFVGEQKRDTEFVESECPSESPQRPPSEGFLRVLFWQFQNLRMLLGSDLLLFSNEKHSAVSLHLLEIERQVTPLMWLDAWLDNVMASIPELAICYHRNGVVQGYELLKTDDIFLVKGLAEDGTAFFHPHVVQQNASTVLRFLQDNCKEDPGTYWLLKNSGEDLMQLFDLSVISKPFSSCGETEDKDGATLPSSRGCCNGHYSLPLAMLLYRLTNRLARSKDPADRRRCAKLFGKCLEFMDEQEHLTIRASAHEHVARLILSTYEETGSRLRPLLLEASIASASEAKKSVLGLPFCEEESTSQSMLVSRHDTEPECDRSGLGIHQPEECTMSENGEASNGLSHTEQLSLTPTKSTAQLTSDVSLVACNVGSKYSCVDAVGDVQVEEASTAAIEPQKVVPLVPATYSSSKSSRGHADSVSAHLEAVHHISQAIKALRWQRQLQDVEDPLGSPGILNESPGHTKQLCICGEADCVAVCDFKEIGIGAQMDQKLWGLMLLLGDAYLALGHAYKDEGLLSRALRATELACQVCGAMPPVRDVTSSWNSSNSSKKSAGVSEDILREASKAKYFQVRGVDSSNPGDPPESKSYDAQQVPFWGQLWMFVGDIYVEIQRTLGEGDVTPLEQGSHLEELTMTQEVAKEVKRLKKKIGQLRKSCGICSLTSCSCQSDRASSGNSASSCSSSSSPPKYGRKPMKKSNTRSYSSVGGDIVKENEGHSVGSGKSTARKDSSHALRPDVSGPSKFSKGSGVKSDTSEVKSDTPSTSEKLKREGPDRYTPSDIFSYLTRPVTADWESNLSAAVNCYTAAINAFSGFSEYAGNVESSLRKKGWACNELGRKRLAQGQVKSAEASFALAIDSFREVKDLTNVVLVHCNLGHGRRAAAEMLASKLPLEDDCDLLTPFVQTIAEAKFLYGEALKYYGSARLELIGGGVETLSGLWHELHTQLAHTYLRLGMLLAREDRFVYACRERTEARGFSGSEDVKDRKSAIKDAKSTKDAITKALVLYESLGKFRAQEAAYAQFQLACYHRDSCIRAAKQVDAFGLKKIETSIFQKVKLHASLAELYWQKSLDFYKPETHADMFLDITMERSALCSMMAECLGQHQMVEQALSFLLEGRKAFKVIERGDRVENSATKGIQPEGPSKVVSEKLVYHVQKILKSMLSAALMLSKSCPSISSVNRNGRNQDACSSGESSSAKASDIVKLKDMYRASLQLQAEPVLDQLYKLWVS</sequence>
<feature type="domain" description="EDRF1 N-terminal" evidence="3">
    <location>
        <begin position="153"/>
        <end position="565"/>
    </location>
</feature>
<reference evidence="4 5" key="1">
    <citation type="submission" date="2024-09" db="EMBL/GenBank/DDBJ databases">
        <title>Chromosome-scale assembly of Riccia fluitans.</title>
        <authorList>
            <person name="Paukszto L."/>
            <person name="Sawicki J."/>
            <person name="Karawczyk K."/>
            <person name="Piernik-Szablinska J."/>
            <person name="Szczecinska M."/>
            <person name="Mazdziarz M."/>
        </authorList>
    </citation>
    <scope>NUCLEOTIDE SEQUENCE [LARGE SCALE GENOMIC DNA]</scope>
    <source>
        <strain evidence="4">Rf_01</strain>
        <tissue evidence="4">Aerial parts of the thallus</tissue>
    </source>
</reference>
<protein>
    <recommendedName>
        <fullName evidence="6">Erythroid differentiation-related factor 1</fullName>
    </recommendedName>
</protein>
<feature type="region of interest" description="Disordered" evidence="1">
    <location>
        <begin position="635"/>
        <end position="659"/>
    </location>
</feature>
<feature type="compositionally biased region" description="Basic residues" evidence="1">
    <location>
        <begin position="992"/>
        <end position="1001"/>
    </location>
</feature>
<evidence type="ECO:0000313" key="4">
    <source>
        <dbReference type="EMBL" id="KAL2651557.1"/>
    </source>
</evidence>
<feature type="region of interest" description="Disordered" evidence="1">
    <location>
        <begin position="242"/>
        <end position="292"/>
    </location>
</feature>
<dbReference type="Proteomes" id="UP001605036">
    <property type="component" value="Unassembled WGS sequence"/>
</dbReference>
<dbReference type="InterPro" id="IPR056582">
    <property type="entry name" value="EDRF1_N"/>
</dbReference>